<dbReference type="Proteomes" id="UP000602510">
    <property type="component" value="Unassembled WGS sequence"/>
</dbReference>
<evidence type="ECO:0000313" key="2">
    <source>
        <dbReference type="EMBL" id="KAF4047425.1"/>
    </source>
</evidence>
<feature type="compositionally biased region" description="Acidic residues" evidence="1">
    <location>
        <begin position="14"/>
        <end position="28"/>
    </location>
</feature>
<dbReference type="EMBL" id="WSZM01000002">
    <property type="protein sequence ID" value="KAF4047425.1"/>
    <property type="molecule type" value="Genomic_DNA"/>
</dbReference>
<dbReference type="Proteomes" id="UP000704712">
    <property type="component" value="Unassembled WGS sequence"/>
</dbReference>
<keyword evidence="4" id="KW-1185">Reference proteome</keyword>
<sequence>MSSQKKKRKQPMPDEGDSDLDLFDEDSDVEPTEVTLSTQATVSSGVDLAIAPSMLGKTFDSWGVFFSTGSSMSDRACWYTARGTAKRQNCTAASERIAPICKYLFSLDVHFGSMHARLPAEIPIDGQKGQAYGKISKLQGNVSRCGRANRSQR</sequence>
<accession>A0A833TQR2</accession>
<dbReference type="EMBL" id="JAACNO010001149">
    <property type="protein sequence ID" value="KAF4142806.1"/>
    <property type="molecule type" value="Genomic_DNA"/>
</dbReference>
<dbReference type="AlphaFoldDB" id="A0A833TQR2"/>
<evidence type="ECO:0000313" key="4">
    <source>
        <dbReference type="Proteomes" id="UP000602510"/>
    </source>
</evidence>
<reference evidence="2" key="1">
    <citation type="submission" date="2020-04" db="EMBL/GenBank/DDBJ databases">
        <title>Hybrid Assembly of Korean Phytophthora infestans isolates.</title>
        <authorList>
            <person name="Prokchorchik M."/>
            <person name="Lee Y."/>
            <person name="Seo J."/>
            <person name="Cho J.-H."/>
            <person name="Park Y.-E."/>
            <person name="Jang D.-C."/>
            <person name="Im J.-S."/>
            <person name="Choi J.-G."/>
            <person name="Park H.-J."/>
            <person name="Lee G.-B."/>
            <person name="Lee Y.-G."/>
            <person name="Hong S.-Y."/>
            <person name="Cho K."/>
            <person name="Sohn K.H."/>
        </authorList>
    </citation>
    <scope>NUCLEOTIDE SEQUENCE</scope>
    <source>
        <strain evidence="2">KR_1_A1</strain>
        <strain evidence="3">KR_2_A2</strain>
    </source>
</reference>
<evidence type="ECO:0000313" key="3">
    <source>
        <dbReference type="EMBL" id="KAF4142806.1"/>
    </source>
</evidence>
<organism evidence="2 4">
    <name type="scientific">Phytophthora infestans</name>
    <name type="common">Potato late blight agent</name>
    <name type="synonym">Botrytis infestans</name>
    <dbReference type="NCBI Taxonomy" id="4787"/>
    <lineage>
        <taxon>Eukaryota</taxon>
        <taxon>Sar</taxon>
        <taxon>Stramenopiles</taxon>
        <taxon>Oomycota</taxon>
        <taxon>Peronosporomycetes</taxon>
        <taxon>Peronosporales</taxon>
        <taxon>Peronosporaceae</taxon>
        <taxon>Phytophthora</taxon>
    </lineage>
</organism>
<comment type="caution">
    <text evidence="2">The sequence shown here is derived from an EMBL/GenBank/DDBJ whole genome shotgun (WGS) entry which is preliminary data.</text>
</comment>
<evidence type="ECO:0000256" key="1">
    <source>
        <dbReference type="SAM" id="MobiDB-lite"/>
    </source>
</evidence>
<feature type="compositionally biased region" description="Basic residues" evidence="1">
    <location>
        <begin position="1"/>
        <end position="10"/>
    </location>
</feature>
<gene>
    <name evidence="2" type="ORF">GN244_ATG00130</name>
    <name evidence="3" type="ORF">GN958_ATG08034</name>
</gene>
<proteinExistence type="predicted"/>
<name>A0A833TQR2_PHYIN</name>
<feature type="region of interest" description="Disordered" evidence="1">
    <location>
        <begin position="1"/>
        <end position="28"/>
    </location>
</feature>
<protein>
    <submittedName>
        <fullName evidence="2">Uncharacterized protein</fullName>
    </submittedName>
</protein>